<dbReference type="Proteomes" id="UP001291930">
    <property type="component" value="Unassembled WGS sequence"/>
</dbReference>
<name>A0ABU5K562_9BACI</name>
<evidence type="ECO:0000313" key="1">
    <source>
        <dbReference type="EMBL" id="MDZ5610780.1"/>
    </source>
</evidence>
<accession>A0ABU5K562</accession>
<proteinExistence type="predicted"/>
<gene>
    <name evidence="1" type="ORF">U2I54_28315</name>
</gene>
<reference evidence="2" key="1">
    <citation type="submission" date="2023-11" db="EMBL/GenBank/DDBJ databases">
        <title>Genome Sequence of Bacillus pseudomycoides stain BUPM19.</title>
        <authorList>
            <person name="Farhat A."/>
        </authorList>
    </citation>
    <scope>NUCLEOTIDE SEQUENCE [LARGE SCALE GENOMIC DNA]</scope>
    <source>
        <strain evidence="2">BUPM19</strain>
    </source>
</reference>
<dbReference type="Pfam" id="PF22372">
    <property type="entry name" value="BA_2335-like"/>
    <property type="match status" value="1"/>
</dbReference>
<dbReference type="InterPro" id="IPR054380">
    <property type="entry name" value="BA_2335-like"/>
</dbReference>
<keyword evidence="2" id="KW-1185">Reference proteome</keyword>
<dbReference type="RefSeq" id="WP_374219933.1">
    <property type="nucleotide sequence ID" value="NZ_JAXOVW010000247.1"/>
</dbReference>
<dbReference type="Gene3D" id="2.60.40.3750">
    <property type="match status" value="1"/>
</dbReference>
<sequence length="64" mass="7542">MPKRPLVFTVPPNSKVKVSFFSRYNKEITNISFINQLLKPEPRTLTEYPDYKRYSTEVQSLSNC</sequence>
<comment type="caution">
    <text evidence="1">The sequence shown here is derived from an EMBL/GenBank/DDBJ whole genome shotgun (WGS) entry which is preliminary data.</text>
</comment>
<evidence type="ECO:0000313" key="2">
    <source>
        <dbReference type="Proteomes" id="UP001291930"/>
    </source>
</evidence>
<dbReference type="EMBL" id="JAXOVW010000247">
    <property type="protein sequence ID" value="MDZ5610780.1"/>
    <property type="molecule type" value="Genomic_DNA"/>
</dbReference>
<organism evidence="1 2">
    <name type="scientific">Bacillus bingmayongensis</name>
    <dbReference type="NCBI Taxonomy" id="1150157"/>
    <lineage>
        <taxon>Bacteria</taxon>
        <taxon>Bacillati</taxon>
        <taxon>Bacillota</taxon>
        <taxon>Bacilli</taxon>
        <taxon>Bacillales</taxon>
        <taxon>Bacillaceae</taxon>
        <taxon>Bacillus</taxon>
    </lineage>
</organism>
<protein>
    <submittedName>
        <fullName evidence="1">Uncharacterized protein</fullName>
    </submittedName>
</protein>